<keyword evidence="4 6" id="KW-1133">Transmembrane helix</keyword>
<dbReference type="Proteomes" id="UP000032434">
    <property type="component" value="Chromosome 1"/>
</dbReference>
<dbReference type="Pfam" id="PF04011">
    <property type="entry name" value="LemA"/>
    <property type="match status" value="1"/>
</dbReference>
<dbReference type="Gene3D" id="1.20.1440.20">
    <property type="entry name" value="LemA-like domain"/>
    <property type="match status" value="1"/>
</dbReference>
<name>A0A061AJL3_9MOLU</name>
<dbReference type="EMBL" id="LK028559">
    <property type="protein sequence ID" value="CDR31182.1"/>
    <property type="molecule type" value="Genomic_DNA"/>
</dbReference>
<keyword evidence="3 6" id="KW-0812">Transmembrane</keyword>
<keyword evidence="5 6" id="KW-0472">Membrane</keyword>
<reference evidence="8" key="1">
    <citation type="submission" date="2014-05" db="EMBL/GenBank/DDBJ databases">
        <authorList>
            <person name="Kube M."/>
        </authorList>
    </citation>
    <scope>NUCLEOTIDE SEQUENCE [LARGE SCALE GENOMIC DNA]</scope>
</reference>
<dbReference type="GO" id="GO:0016020">
    <property type="term" value="C:membrane"/>
    <property type="evidence" value="ECO:0007669"/>
    <property type="project" value="UniProtKB-SubCell"/>
</dbReference>
<comment type="subcellular location">
    <subcellularLocation>
        <location evidence="1">Membrane</location>
        <topology evidence="1">Single-pass membrane protein</topology>
    </subcellularLocation>
</comment>
<dbReference type="InterPro" id="IPR007156">
    <property type="entry name" value="MamQ_LemA"/>
</dbReference>
<evidence type="ECO:0000256" key="4">
    <source>
        <dbReference type="ARBA" id="ARBA00022989"/>
    </source>
</evidence>
<dbReference type="STRING" id="35623.Aocu_11090"/>
<evidence type="ECO:0000313" key="8">
    <source>
        <dbReference type="Proteomes" id="UP000032434"/>
    </source>
</evidence>
<protein>
    <submittedName>
        <fullName evidence="7">Transmembrane protein LemA</fullName>
    </submittedName>
</protein>
<evidence type="ECO:0000313" key="7">
    <source>
        <dbReference type="EMBL" id="CDR31182.1"/>
    </source>
</evidence>
<organism evidence="7 8">
    <name type="scientific">Acholeplasma oculi</name>
    <dbReference type="NCBI Taxonomy" id="35623"/>
    <lineage>
        <taxon>Bacteria</taxon>
        <taxon>Bacillati</taxon>
        <taxon>Mycoplasmatota</taxon>
        <taxon>Mollicutes</taxon>
        <taxon>Acholeplasmatales</taxon>
        <taxon>Acholeplasmataceae</taxon>
        <taxon>Acholeplasma</taxon>
    </lineage>
</organism>
<comment type="similarity">
    <text evidence="2">Belongs to the LemA family.</text>
</comment>
<keyword evidence="8" id="KW-1185">Reference proteome</keyword>
<dbReference type="PATRIC" id="fig|35623.3.peg.1109"/>
<dbReference type="OrthoDB" id="384498at2"/>
<dbReference type="AlphaFoldDB" id="A0A061AJL3"/>
<dbReference type="InParanoid" id="A0A061AJL3"/>
<accession>A0A061AJL3</accession>
<evidence type="ECO:0000256" key="6">
    <source>
        <dbReference type="SAM" id="Phobius"/>
    </source>
</evidence>
<proteinExistence type="inferred from homology"/>
<sequence>MLEYLWLWITIAILLLFILIAIISMVISSHILKKNLTQIKESNDKIDVILARQFDNYSKILDHLKKAKLNPMDLEPFLVNDLLPKKEDPMSYKQQFSYDLHDRLVLLLKLSTTIDKKVELTQLENQAKEIYENLLSARRVYNSMVSIFNKNLISFPLNIANSFLKLSKEQFFEIDIYKFDHTDN</sequence>
<feature type="transmembrane region" description="Helical" evidence="6">
    <location>
        <begin position="6"/>
        <end position="27"/>
    </location>
</feature>
<gene>
    <name evidence="7" type="ORF">Aocu_11090</name>
</gene>
<evidence type="ECO:0000256" key="5">
    <source>
        <dbReference type="ARBA" id="ARBA00023136"/>
    </source>
</evidence>
<evidence type="ECO:0000256" key="2">
    <source>
        <dbReference type="ARBA" id="ARBA00008854"/>
    </source>
</evidence>
<dbReference type="SUPFAM" id="SSF140478">
    <property type="entry name" value="LemA-like"/>
    <property type="match status" value="1"/>
</dbReference>
<dbReference type="RefSeq" id="WP_045749628.1">
    <property type="nucleotide sequence ID" value="NZ_FUZK01000001.1"/>
</dbReference>
<dbReference type="HOGENOM" id="CLU_1458278_0_0_14"/>
<evidence type="ECO:0000256" key="1">
    <source>
        <dbReference type="ARBA" id="ARBA00004167"/>
    </source>
</evidence>
<evidence type="ECO:0000256" key="3">
    <source>
        <dbReference type="ARBA" id="ARBA00022692"/>
    </source>
</evidence>
<dbReference type="KEGG" id="aoc:Aocu_11090"/>
<dbReference type="InterPro" id="IPR023353">
    <property type="entry name" value="LemA-like_dom_sf"/>
</dbReference>